<keyword evidence="3" id="KW-1185">Reference proteome</keyword>
<proteinExistence type="predicted"/>
<gene>
    <name evidence="2" type="ORF">JCM9140_3640</name>
</gene>
<evidence type="ECO:0000313" key="3">
    <source>
        <dbReference type="Proteomes" id="UP000018890"/>
    </source>
</evidence>
<dbReference type="EMBL" id="BAUT01000052">
    <property type="protein sequence ID" value="GAE27492.1"/>
    <property type="molecule type" value="Genomic_DNA"/>
</dbReference>
<feature type="region of interest" description="Disordered" evidence="1">
    <location>
        <begin position="227"/>
        <end position="254"/>
    </location>
</feature>
<organism evidence="2 3">
    <name type="scientific">Halalkalibacter wakoensis JCM 9140</name>
    <dbReference type="NCBI Taxonomy" id="1236970"/>
    <lineage>
        <taxon>Bacteria</taxon>
        <taxon>Bacillati</taxon>
        <taxon>Bacillota</taxon>
        <taxon>Bacilli</taxon>
        <taxon>Bacillales</taxon>
        <taxon>Bacillaceae</taxon>
        <taxon>Halalkalibacter</taxon>
    </lineage>
</organism>
<evidence type="ECO:0000256" key="1">
    <source>
        <dbReference type="SAM" id="MobiDB-lite"/>
    </source>
</evidence>
<sequence length="254" mass="29417">MLLLYRRIMNKFDEEVVQQLLRETFVYPEKEDVLFELYWVMKLIKANAEKAELQLIDGKRNLVASWSDEYDYHIYHDSTGSKELQFSISTEEVRETYHPYIKKKVDSMKRSADLASTFFERNVESKTFWSGRPDILIEVYEKETGELQKVVIGEVKHTKNVDYAMKGLRELVDYMELVKGRDGEYLNERDDLEMEGMLFVGDMEVEKEKRQGVSVVSVRDVGCEVEGTGKGKTGSLSGLKDGDAHLVNRKGRSN</sequence>
<reference evidence="2" key="1">
    <citation type="journal article" date="2014" name="Genome Announc.">
        <title>Draft Genome Sequences of Three Alkaliphilic Bacillus Strains, Bacillus wakoensis JCM 9140T, Bacillus akibai JCM 9157T, and Bacillus hemicellulosilyticus JCM 9152T.</title>
        <authorList>
            <person name="Yuki M."/>
            <person name="Oshima K."/>
            <person name="Suda W."/>
            <person name="Oshida Y."/>
            <person name="Kitamura K."/>
            <person name="Iida T."/>
            <person name="Hattori M."/>
            <person name="Ohkuma M."/>
        </authorList>
    </citation>
    <scope>NUCLEOTIDE SEQUENCE [LARGE SCALE GENOMIC DNA]</scope>
    <source>
        <strain evidence="2">JCM 9140</strain>
    </source>
</reference>
<evidence type="ECO:0000313" key="2">
    <source>
        <dbReference type="EMBL" id="GAE27492.1"/>
    </source>
</evidence>
<protein>
    <submittedName>
        <fullName evidence="2">Uncharacterized protein</fullName>
    </submittedName>
</protein>
<accession>W4Q685</accession>
<comment type="caution">
    <text evidence="2">The sequence shown here is derived from an EMBL/GenBank/DDBJ whole genome shotgun (WGS) entry which is preliminary data.</text>
</comment>
<name>W4Q685_9BACI</name>
<dbReference type="Proteomes" id="UP000018890">
    <property type="component" value="Unassembled WGS sequence"/>
</dbReference>
<dbReference type="AlphaFoldDB" id="W4Q685"/>